<feature type="domain" description="Beta-lactamase-related" evidence="1">
    <location>
        <begin position="16"/>
        <end position="349"/>
    </location>
</feature>
<accession>A0A1H5KTY3</accession>
<gene>
    <name evidence="2" type="ORF">SAMN04488561_2249</name>
</gene>
<name>A0A1H5KTY3_9ACTN</name>
<evidence type="ECO:0000259" key="1">
    <source>
        <dbReference type="Pfam" id="PF00144"/>
    </source>
</evidence>
<dbReference type="AlphaFoldDB" id="A0A1H5KTY3"/>
<sequence>MSVQGFAGDGYDGVTELLSRFVADRQETGAGLSIWSGGTEVVNLTAGWSDAERTRPWTPDTLAHTYSTSKPFAALATLTAAATGALELDRPVAAYWPEYGRSGKDRTTVRDVLTHRAGQPAFPPAAETVDLVDEEALREVLAAAPPETPPGTVLAEHALTYGHLLDGLLRAATGRPLGHWFNDVARPALGMDAWFGVPTSELPRVAELEHGLPGGAAQMLTDVCPTYDRALSRPHGAMDMGRINSTAFRQSTFAAINLHTSARALAGFYATVTDPDGPLRELLGEKLHAEFVTTQVTDVDQTVQERVNWTLGMFRTENFIGMGGLGGSAGYWSFGNDHAVGYVTRRLHDHARIGQIAFSMGDNLIKAV</sequence>
<dbReference type="InterPro" id="IPR001466">
    <property type="entry name" value="Beta-lactam-related"/>
</dbReference>
<evidence type="ECO:0000313" key="2">
    <source>
        <dbReference type="EMBL" id="SEE68160.1"/>
    </source>
</evidence>
<dbReference type="Proteomes" id="UP000181980">
    <property type="component" value="Unassembled WGS sequence"/>
</dbReference>
<keyword evidence="3" id="KW-1185">Reference proteome</keyword>
<reference evidence="3" key="1">
    <citation type="submission" date="2016-10" db="EMBL/GenBank/DDBJ databases">
        <authorList>
            <person name="Varghese N."/>
            <person name="Submissions S."/>
        </authorList>
    </citation>
    <scope>NUCLEOTIDE SEQUENCE [LARGE SCALE GENOMIC DNA]</scope>
    <source>
        <strain evidence="3">DSM 45237</strain>
    </source>
</reference>
<dbReference type="SUPFAM" id="SSF56601">
    <property type="entry name" value="beta-lactamase/transpeptidase-like"/>
    <property type="match status" value="1"/>
</dbReference>
<dbReference type="PANTHER" id="PTHR43319:SF3">
    <property type="entry name" value="BETA-LACTAMASE-RELATED DOMAIN-CONTAINING PROTEIN"/>
    <property type="match status" value="1"/>
</dbReference>
<protein>
    <submittedName>
        <fullName evidence="2">Beta-lactamase</fullName>
    </submittedName>
</protein>
<dbReference type="STRING" id="561176.SAMN04488561_2249"/>
<dbReference type="Gene3D" id="3.40.710.10">
    <property type="entry name" value="DD-peptidase/beta-lactamase superfamily"/>
    <property type="match status" value="1"/>
</dbReference>
<dbReference type="EMBL" id="FNUC01000003">
    <property type="protein sequence ID" value="SEE68160.1"/>
    <property type="molecule type" value="Genomic_DNA"/>
</dbReference>
<dbReference type="OrthoDB" id="3422781at2"/>
<dbReference type="InterPro" id="IPR052907">
    <property type="entry name" value="Beta-lactamase/esterase"/>
</dbReference>
<evidence type="ECO:0000313" key="3">
    <source>
        <dbReference type="Proteomes" id="UP000181980"/>
    </source>
</evidence>
<organism evidence="2 3">
    <name type="scientific">Jiangella alba</name>
    <dbReference type="NCBI Taxonomy" id="561176"/>
    <lineage>
        <taxon>Bacteria</taxon>
        <taxon>Bacillati</taxon>
        <taxon>Actinomycetota</taxon>
        <taxon>Actinomycetes</taxon>
        <taxon>Jiangellales</taxon>
        <taxon>Jiangellaceae</taxon>
        <taxon>Jiangella</taxon>
    </lineage>
</organism>
<dbReference type="InterPro" id="IPR012338">
    <property type="entry name" value="Beta-lactam/transpept-like"/>
</dbReference>
<dbReference type="RefSeq" id="WP_069112790.1">
    <property type="nucleotide sequence ID" value="NZ_FNUC01000003.1"/>
</dbReference>
<proteinExistence type="predicted"/>
<dbReference type="PANTHER" id="PTHR43319">
    <property type="entry name" value="BETA-LACTAMASE-RELATED"/>
    <property type="match status" value="1"/>
</dbReference>
<dbReference type="Pfam" id="PF00144">
    <property type="entry name" value="Beta-lactamase"/>
    <property type="match status" value="1"/>
</dbReference>